<dbReference type="InterPro" id="IPR006577">
    <property type="entry name" value="UAS"/>
</dbReference>
<dbReference type="GO" id="GO:0036503">
    <property type="term" value="P:ERAD pathway"/>
    <property type="evidence" value="ECO:0007669"/>
    <property type="project" value="TreeGrafter"/>
</dbReference>
<protein>
    <submittedName>
        <fullName evidence="4">FAS-associated factor 1</fullName>
    </submittedName>
</protein>
<dbReference type="SUPFAM" id="SSF52833">
    <property type="entry name" value="Thioredoxin-like"/>
    <property type="match status" value="1"/>
</dbReference>
<dbReference type="PANTHER" id="PTHR23322:SF96">
    <property type="entry name" value="FAS-ASSOCIATED FACTOR 1"/>
    <property type="match status" value="1"/>
</dbReference>
<dbReference type="PANTHER" id="PTHR23322">
    <property type="entry name" value="FAS-ASSOCIATED PROTEIN"/>
    <property type="match status" value="1"/>
</dbReference>
<reference evidence="4" key="1">
    <citation type="submission" date="2025-08" db="UniProtKB">
        <authorList>
            <consortium name="RefSeq"/>
        </authorList>
    </citation>
    <scope>IDENTIFICATION</scope>
    <source>
        <tissue evidence="4">Whole organism</tissue>
    </source>
</reference>
<feature type="compositionally biased region" description="Basic and acidic residues" evidence="1">
    <location>
        <begin position="564"/>
        <end position="599"/>
    </location>
</feature>
<dbReference type="RefSeq" id="XP_026271588.1">
    <property type="nucleotide sequence ID" value="XM_026415803.2"/>
</dbReference>
<dbReference type="CTD" id="36769"/>
<evidence type="ECO:0000256" key="1">
    <source>
        <dbReference type="SAM" id="MobiDB-lite"/>
    </source>
</evidence>
<dbReference type="KEGG" id="foc:113201848"/>
<feature type="region of interest" description="Disordered" evidence="1">
    <location>
        <begin position="291"/>
        <end position="340"/>
    </location>
</feature>
<evidence type="ECO:0000313" key="3">
    <source>
        <dbReference type="Proteomes" id="UP000504606"/>
    </source>
</evidence>
<dbReference type="Pfam" id="PF00789">
    <property type="entry name" value="UBX"/>
    <property type="match status" value="1"/>
</dbReference>
<dbReference type="InterPro" id="IPR036249">
    <property type="entry name" value="Thioredoxin-like_sf"/>
</dbReference>
<dbReference type="GO" id="GO:0043130">
    <property type="term" value="F:ubiquitin binding"/>
    <property type="evidence" value="ECO:0007669"/>
    <property type="project" value="TreeGrafter"/>
</dbReference>
<dbReference type="InterPro" id="IPR050730">
    <property type="entry name" value="UBX_domain-protein"/>
</dbReference>
<dbReference type="InterPro" id="IPR029071">
    <property type="entry name" value="Ubiquitin-like_domsf"/>
</dbReference>
<dbReference type="Gene3D" id="3.40.30.10">
    <property type="entry name" value="Glutaredoxin"/>
    <property type="match status" value="1"/>
</dbReference>
<sequence>MAENREVILANFQACTGLDDVGEAIFHLEEAQWDLVVAVNRVMPQDSQEVLPDAVPLANHIPPSFISEPMDESLPLVHPNHAYGPQYDPVYAPPSPPLPLLPLEPETVVMPPSRNLDLNMPDLMPSTSRGSNAMMYTFKVRYGNSEETYEMPEYSTIAQLKNLIYQRTNITPACQLLTGWDIHVSDHVLLKNLGLPREITLLLASLAVENDTSGVMEDAPPDPKLKNYILNVTHEKKNHKKTYRLSFPGSHTVLQVKNDVYTCTDIPARHQMWIGWPIGTTDRSMLHETGVNSEHSLTVTSSTELTGHNSASSSKASRYTVDQTNHDDSDASSEEFEDASASLEGDIDHEIFIDDMPSNKLRSLVPSDASDEMAGAINFGEEFTNRYGSGYPSFYPGSLEDAIKDSCLKPAKDRKLLAMYIHNDKSVLANVFCTQLLGAESVRGCLSDSFVVWGWDTTHPSNKIMFLNSVNRSLGNVAGQTIGLVPEDKYPILVILMRNRNNTEIFRIVHGNIGVSELLTCLLEAIEVFAHQQSLDLKDEEERFARESIKVEQDRAYQASLAMDRAKEESKKQQEMLEERERERSQREREEQENLRETQRVQLESGLPPEPEEGSKDIIKIRYKLPEGGIIERRFLAKEKLKYLLDFLTVKGYPTENYKVITYPRRDVTSLDQQLSLAELKLCPQETMMVEER</sequence>
<dbReference type="Pfam" id="PF21021">
    <property type="entry name" value="FAF1"/>
    <property type="match status" value="1"/>
</dbReference>
<dbReference type="InterPro" id="IPR033043">
    <property type="entry name" value="FAF1-like_UBX"/>
</dbReference>
<dbReference type="SMART" id="SM00594">
    <property type="entry name" value="UAS"/>
    <property type="match status" value="1"/>
</dbReference>
<dbReference type="InterPro" id="IPR044541">
    <property type="entry name" value="FAF1_UBA"/>
</dbReference>
<dbReference type="OrthoDB" id="1920064at2759"/>
<dbReference type="CDD" id="cd01771">
    <property type="entry name" value="UBX_UBXN3A"/>
    <property type="match status" value="1"/>
</dbReference>
<dbReference type="GeneID" id="113201848"/>
<evidence type="ECO:0000259" key="2">
    <source>
        <dbReference type="PROSITE" id="PS50033"/>
    </source>
</evidence>
<dbReference type="Proteomes" id="UP000504606">
    <property type="component" value="Unplaced"/>
</dbReference>
<proteinExistence type="predicted"/>
<organism evidence="3 4">
    <name type="scientific">Frankliniella occidentalis</name>
    <name type="common">Western flower thrips</name>
    <name type="synonym">Euthrips occidentalis</name>
    <dbReference type="NCBI Taxonomy" id="133901"/>
    <lineage>
        <taxon>Eukaryota</taxon>
        <taxon>Metazoa</taxon>
        <taxon>Ecdysozoa</taxon>
        <taxon>Arthropoda</taxon>
        <taxon>Hexapoda</taxon>
        <taxon>Insecta</taxon>
        <taxon>Pterygota</taxon>
        <taxon>Neoptera</taxon>
        <taxon>Paraneoptera</taxon>
        <taxon>Thysanoptera</taxon>
        <taxon>Terebrantia</taxon>
        <taxon>Thripoidea</taxon>
        <taxon>Thripidae</taxon>
        <taxon>Frankliniella</taxon>
    </lineage>
</organism>
<feature type="region of interest" description="Disordered" evidence="1">
    <location>
        <begin position="562"/>
        <end position="614"/>
    </location>
</feature>
<dbReference type="Pfam" id="PF14555">
    <property type="entry name" value="UBA_4"/>
    <property type="match status" value="1"/>
</dbReference>
<dbReference type="SUPFAM" id="SSF54236">
    <property type="entry name" value="Ubiquitin-like"/>
    <property type="match status" value="3"/>
</dbReference>
<dbReference type="InterPro" id="IPR049483">
    <property type="entry name" value="FAF1_2-like_UAS"/>
</dbReference>
<keyword evidence="3" id="KW-1185">Reference proteome</keyword>
<gene>
    <name evidence="4" type="primary">LOC113201848</name>
</gene>
<evidence type="ECO:0000313" key="4">
    <source>
        <dbReference type="RefSeq" id="XP_026271588.1"/>
    </source>
</evidence>
<dbReference type="SMART" id="SM00166">
    <property type="entry name" value="UBX"/>
    <property type="match status" value="1"/>
</dbReference>
<dbReference type="Gene3D" id="1.10.8.10">
    <property type="entry name" value="DNA helicase RuvA subunit, C-terminal domain"/>
    <property type="match status" value="1"/>
</dbReference>
<name>A0A6J1RT97_FRAOC</name>
<dbReference type="Gene3D" id="3.10.20.90">
    <property type="entry name" value="Phosphatidylinositol 3-kinase Catalytic Subunit, Chain A, domain 1"/>
    <property type="match status" value="3"/>
</dbReference>
<accession>A0A6J1RT97</accession>
<dbReference type="CDD" id="cd14413">
    <property type="entry name" value="UBA_FAF1"/>
    <property type="match status" value="1"/>
</dbReference>
<dbReference type="GO" id="GO:0005783">
    <property type="term" value="C:endoplasmic reticulum"/>
    <property type="evidence" value="ECO:0007669"/>
    <property type="project" value="TreeGrafter"/>
</dbReference>
<feature type="compositionally biased region" description="Polar residues" evidence="1">
    <location>
        <begin position="291"/>
        <end position="323"/>
    </location>
</feature>
<dbReference type="InterPro" id="IPR001012">
    <property type="entry name" value="UBX_dom"/>
</dbReference>
<dbReference type="GO" id="GO:0005634">
    <property type="term" value="C:nucleus"/>
    <property type="evidence" value="ECO:0007669"/>
    <property type="project" value="TreeGrafter"/>
</dbReference>
<dbReference type="AlphaFoldDB" id="A0A6J1RT97"/>
<feature type="domain" description="UBX" evidence="2">
    <location>
        <begin position="614"/>
        <end position="690"/>
    </location>
</feature>
<dbReference type="PROSITE" id="PS50033">
    <property type="entry name" value="UBX"/>
    <property type="match status" value="1"/>
</dbReference>